<accession>A0ABN1KL49</accession>
<evidence type="ECO:0000313" key="3">
    <source>
        <dbReference type="Proteomes" id="UP001500279"/>
    </source>
</evidence>
<evidence type="ECO:0000313" key="2">
    <source>
        <dbReference type="EMBL" id="GAA0770072.1"/>
    </source>
</evidence>
<dbReference type="EMBL" id="BAAAEW010000049">
    <property type="protein sequence ID" value="GAA0770072.1"/>
    <property type="molecule type" value="Genomic_DNA"/>
</dbReference>
<protein>
    <submittedName>
        <fullName evidence="2">Uncharacterized protein</fullName>
    </submittedName>
</protein>
<evidence type="ECO:0000256" key="1">
    <source>
        <dbReference type="SAM" id="MobiDB-lite"/>
    </source>
</evidence>
<reference evidence="3" key="1">
    <citation type="journal article" date="2019" name="Int. J. Syst. Evol. Microbiol.">
        <title>The Global Catalogue of Microorganisms (GCM) 10K type strain sequencing project: providing services to taxonomists for standard genome sequencing and annotation.</title>
        <authorList>
            <consortium name="The Broad Institute Genomics Platform"/>
            <consortium name="The Broad Institute Genome Sequencing Center for Infectious Disease"/>
            <person name="Wu L."/>
            <person name="Ma J."/>
        </authorList>
    </citation>
    <scope>NUCLEOTIDE SEQUENCE [LARGE SCALE GENOMIC DNA]</scope>
    <source>
        <strain evidence="3">JCM 15503</strain>
    </source>
</reference>
<name>A0ABN1KL49_9BURK</name>
<organism evidence="2 3">
    <name type="scientific">Ideonella azotifigens</name>
    <dbReference type="NCBI Taxonomy" id="513160"/>
    <lineage>
        <taxon>Bacteria</taxon>
        <taxon>Pseudomonadati</taxon>
        <taxon>Pseudomonadota</taxon>
        <taxon>Betaproteobacteria</taxon>
        <taxon>Burkholderiales</taxon>
        <taxon>Sphaerotilaceae</taxon>
        <taxon>Ideonella</taxon>
    </lineage>
</organism>
<keyword evidence="3" id="KW-1185">Reference proteome</keyword>
<sequence length="304" mass="34596">MLVMDVVHPVRHAQRRRPAGDQAAVVVVRPVQRMVLEDQQLIGRRMHRERSHHLFDEVRHGAKTRVVDDLAVVVDLQRHQHVALVLRWVAEEAQHVAFQPAVFPLAHATPNPAQALADRMQAAVVLVMRVTRTAFPQLGGIGHRNVGHFAKLLMRGLRRRLRLDVEPAVEGRVARDGRFCVDAADLQRHVVRPKVAFLEHIDGDAQRTRFGQRRVMHRAGLAKQHQRVDLMRDQAFTQPGRPFRRWLIEGPGAILFGKIELVTRVEIDLPDRLPMVAQRLRQGGKEPAHGALQQQRATLRQQAV</sequence>
<dbReference type="Proteomes" id="UP001500279">
    <property type="component" value="Unassembled WGS sequence"/>
</dbReference>
<gene>
    <name evidence="2" type="ORF">GCM10009107_61460</name>
</gene>
<feature type="region of interest" description="Disordered" evidence="1">
    <location>
        <begin position="284"/>
        <end position="304"/>
    </location>
</feature>
<feature type="compositionally biased region" description="Low complexity" evidence="1">
    <location>
        <begin position="291"/>
        <end position="304"/>
    </location>
</feature>
<comment type="caution">
    <text evidence="2">The sequence shown here is derived from an EMBL/GenBank/DDBJ whole genome shotgun (WGS) entry which is preliminary data.</text>
</comment>
<proteinExistence type="predicted"/>